<name>A0ABU1N9E0_9BURK</name>
<dbReference type="InterPro" id="IPR005064">
    <property type="entry name" value="BUG"/>
</dbReference>
<dbReference type="Gene3D" id="3.40.190.10">
    <property type="entry name" value="Periplasmic binding protein-like II"/>
    <property type="match status" value="1"/>
</dbReference>
<dbReference type="Pfam" id="PF03401">
    <property type="entry name" value="TctC"/>
    <property type="match status" value="1"/>
</dbReference>
<proteinExistence type="inferred from homology"/>
<dbReference type="PANTHER" id="PTHR42928">
    <property type="entry name" value="TRICARBOXYLATE-BINDING PROTEIN"/>
    <property type="match status" value="1"/>
</dbReference>
<feature type="chain" id="PRO_5045252654" evidence="2">
    <location>
        <begin position="24"/>
        <end position="322"/>
    </location>
</feature>
<comment type="caution">
    <text evidence="3">The sequence shown here is derived from an EMBL/GenBank/DDBJ whole genome shotgun (WGS) entry which is preliminary data.</text>
</comment>
<evidence type="ECO:0000256" key="2">
    <source>
        <dbReference type="SAM" id="SignalP"/>
    </source>
</evidence>
<dbReference type="InterPro" id="IPR042100">
    <property type="entry name" value="Bug_dom1"/>
</dbReference>
<dbReference type="RefSeq" id="WP_309898849.1">
    <property type="nucleotide sequence ID" value="NZ_JAVDRF010000002.1"/>
</dbReference>
<dbReference type="PANTHER" id="PTHR42928:SF5">
    <property type="entry name" value="BLR1237 PROTEIN"/>
    <property type="match status" value="1"/>
</dbReference>
<comment type="similarity">
    <text evidence="1">Belongs to the UPF0065 (bug) family.</text>
</comment>
<dbReference type="SUPFAM" id="SSF53850">
    <property type="entry name" value="Periplasmic binding protein-like II"/>
    <property type="match status" value="1"/>
</dbReference>
<keyword evidence="4" id="KW-1185">Reference proteome</keyword>
<keyword evidence="2" id="KW-0732">Signal</keyword>
<dbReference type="Proteomes" id="UP001184230">
    <property type="component" value="Unassembled WGS sequence"/>
</dbReference>
<evidence type="ECO:0000313" key="4">
    <source>
        <dbReference type="Proteomes" id="UP001184230"/>
    </source>
</evidence>
<evidence type="ECO:0000256" key="1">
    <source>
        <dbReference type="ARBA" id="ARBA00006987"/>
    </source>
</evidence>
<sequence>MHRRTLIAGALLAAMAASAPALAQDRWPDRPIKFIVPAAAGGTNDVLGRYIQEPLQKILGQPVVMEYKAGAGGAIASQYVSQQPADGYTFLLHGSGLVTVPLVQRKPSYDAVKDFVPVTLLGTSPMVLMTNPSMPDTLAQFVQQARANPGSLEWGASALGGVGQLAMEAFHEAAGIRKMVMVPYPGAGPSAQALLAGQTKYMLSTPSSVTSGFVKDGKMRILGVSTAQRSPLLPDVPSISEVVPGYDTQTWFGLVARTGTPPQVISRMADAIAKVLAQPDIQEKFRAVYVVPKGGTKALGDIIASDHTLWAKVVKDNNITMD</sequence>
<keyword evidence="3" id="KW-0675">Receptor</keyword>
<feature type="signal peptide" evidence="2">
    <location>
        <begin position="1"/>
        <end position="23"/>
    </location>
</feature>
<evidence type="ECO:0000313" key="3">
    <source>
        <dbReference type="EMBL" id="MDR6535071.1"/>
    </source>
</evidence>
<protein>
    <submittedName>
        <fullName evidence="3">Tripartite-type tricarboxylate transporter receptor subunit TctC</fullName>
    </submittedName>
</protein>
<gene>
    <name evidence="3" type="ORF">J2739_000831</name>
</gene>
<reference evidence="3 4" key="1">
    <citation type="submission" date="2023-07" db="EMBL/GenBank/DDBJ databases">
        <title>Sorghum-associated microbial communities from plants grown in Nebraska, USA.</title>
        <authorList>
            <person name="Schachtman D."/>
        </authorList>
    </citation>
    <scope>NUCLEOTIDE SEQUENCE [LARGE SCALE GENOMIC DNA]</scope>
    <source>
        <strain evidence="3 4">DS1781</strain>
    </source>
</reference>
<accession>A0ABU1N9E0</accession>
<dbReference type="Gene3D" id="3.40.190.150">
    <property type="entry name" value="Bordetella uptake gene, domain 1"/>
    <property type="match status" value="1"/>
</dbReference>
<dbReference type="EMBL" id="JAVDRF010000002">
    <property type="protein sequence ID" value="MDR6535071.1"/>
    <property type="molecule type" value="Genomic_DNA"/>
</dbReference>
<dbReference type="PIRSF" id="PIRSF017082">
    <property type="entry name" value="YflP"/>
    <property type="match status" value="1"/>
</dbReference>
<organism evidence="3 4">
    <name type="scientific">Variovorax soli</name>
    <dbReference type="NCBI Taxonomy" id="376815"/>
    <lineage>
        <taxon>Bacteria</taxon>
        <taxon>Pseudomonadati</taxon>
        <taxon>Pseudomonadota</taxon>
        <taxon>Betaproteobacteria</taxon>
        <taxon>Burkholderiales</taxon>
        <taxon>Comamonadaceae</taxon>
        <taxon>Variovorax</taxon>
    </lineage>
</organism>